<reference evidence="2" key="1">
    <citation type="submission" date="2017-05" db="EMBL/GenBank/DDBJ databases">
        <authorList>
            <person name="Rodrigo-Torres L."/>
            <person name="Arahal R. D."/>
            <person name="Lucena T."/>
        </authorList>
    </citation>
    <scope>NUCLEOTIDE SEQUENCE [LARGE SCALE GENOMIC DNA]</scope>
    <source>
        <strain evidence="2">CECT 8899</strain>
    </source>
</reference>
<sequence length="306" mass="32105">MLLNPRTFLMLSLPLAIAACGDPLRDVDRLSEVDIAQDAAAATVAPLPSEQADAPGFLSRLLGGSLTDQEPTTAIVVSPDGTAVEAEVVPVGSVDVVPPIGTDMIPGDEEMAAASAPVEPAERRQGIFGLLNQLGTSPQGAGPASTGPDAQIIEPGTTLAYGQIATVCGLRTRDLGRVVGSESGYTVYDTNPASTGQRTHYVTGFDDGCARQFRAALVLFGDVGTHEVIRYSDGTRDLPYSDTDNAYEEIKARVCRVSSGQPCGSALDRLARRTTFLTVYANFGLNPEWADILLSDGDVVAMDFKG</sequence>
<keyword evidence="2" id="KW-1185">Reference proteome</keyword>
<evidence type="ECO:0000313" key="2">
    <source>
        <dbReference type="Proteomes" id="UP000201613"/>
    </source>
</evidence>
<dbReference type="OrthoDB" id="7865311at2"/>
<proteinExistence type="predicted"/>
<dbReference type="EMBL" id="FXZK01000001">
    <property type="protein sequence ID" value="SMY05987.1"/>
    <property type="molecule type" value="Genomic_DNA"/>
</dbReference>
<dbReference type="RefSeq" id="WP_093990214.1">
    <property type="nucleotide sequence ID" value="NZ_FXZK01000001.1"/>
</dbReference>
<protein>
    <submittedName>
        <fullName evidence="1">Uncharacterized protein</fullName>
    </submittedName>
</protein>
<gene>
    <name evidence="1" type="ORF">LOM8899_00108</name>
</gene>
<organism evidence="1 2">
    <name type="scientific">Flavimaricola marinus</name>
    <dbReference type="NCBI Taxonomy" id="1819565"/>
    <lineage>
        <taxon>Bacteria</taxon>
        <taxon>Pseudomonadati</taxon>
        <taxon>Pseudomonadota</taxon>
        <taxon>Alphaproteobacteria</taxon>
        <taxon>Rhodobacterales</taxon>
        <taxon>Paracoccaceae</taxon>
        <taxon>Flavimaricola</taxon>
    </lineage>
</organism>
<dbReference type="AlphaFoldDB" id="A0A238L8F5"/>
<dbReference type="Proteomes" id="UP000201613">
    <property type="component" value="Unassembled WGS sequence"/>
</dbReference>
<dbReference type="PROSITE" id="PS51257">
    <property type="entry name" value="PROKAR_LIPOPROTEIN"/>
    <property type="match status" value="1"/>
</dbReference>
<name>A0A238L8F5_9RHOB</name>
<accession>A0A238L8F5</accession>
<evidence type="ECO:0000313" key="1">
    <source>
        <dbReference type="EMBL" id="SMY05987.1"/>
    </source>
</evidence>